<gene>
    <name evidence="2" type="ORF">HPBE_LOCUS18195</name>
</gene>
<evidence type="ECO:0000313" key="2">
    <source>
        <dbReference type="EMBL" id="VDP10853.1"/>
    </source>
</evidence>
<protein>
    <submittedName>
        <fullName evidence="2 4">Uncharacterized protein</fullName>
    </submittedName>
</protein>
<reference evidence="4" key="2">
    <citation type="submission" date="2019-09" db="UniProtKB">
        <authorList>
            <consortium name="WormBaseParasite"/>
        </authorList>
    </citation>
    <scope>IDENTIFICATION</scope>
</reference>
<evidence type="ECO:0000256" key="1">
    <source>
        <dbReference type="SAM" id="MobiDB-lite"/>
    </source>
</evidence>
<dbReference type="AlphaFoldDB" id="A0A183G8J5"/>
<organism evidence="3 4">
    <name type="scientific">Heligmosomoides polygyrus</name>
    <name type="common">Parasitic roundworm</name>
    <dbReference type="NCBI Taxonomy" id="6339"/>
    <lineage>
        <taxon>Eukaryota</taxon>
        <taxon>Metazoa</taxon>
        <taxon>Ecdysozoa</taxon>
        <taxon>Nematoda</taxon>
        <taxon>Chromadorea</taxon>
        <taxon>Rhabditida</taxon>
        <taxon>Rhabditina</taxon>
        <taxon>Rhabditomorpha</taxon>
        <taxon>Strongyloidea</taxon>
        <taxon>Heligmosomidae</taxon>
        <taxon>Heligmosomoides</taxon>
    </lineage>
</organism>
<accession>A0A183G8J5</accession>
<dbReference type="EMBL" id="UZAH01030528">
    <property type="protein sequence ID" value="VDP10853.1"/>
    <property type="molecule type" value="Genomic_DNA"/>
</dbReference>
<evidence type="ECO:0000313" key="4">
    <source>
        <dbReference type="WBParaSite" id="HPBE_0001819601-mRNA-1"/>
    </source>
</evidence>
<sequence length="91" mass="10724">MLASQESVEDLVMQARNIKYDVIRLTETRRHHPYTPPTAPKKRKLFLRKREQGSRRRRCPRQHAIGREHRFSSSSLTSQIGRLRLKRCGSA</sequence>
<feature type="region of interest" description="Disordered" evidence="1">
    <location>
        <begin position="50"/>
        <end position="76"/>
    </location>
</feature>
<dbReference type="WBParaSite" id="HPBE_0001819601-mRNA-1">
    <property type="protein sequence ID" value="HPBE_0001819601-mRNA-1"/>
    <property type="gene ID" value="HPBE_0001819601"/>
</dbReference>
<reference evidence="2 3" key="1">
    <citation type="submission" date="2018-11" db="EMBL/GenBank/DDBJ databases">
        <authorList>
            <consortium name="Pathogen Informatics"/>
        </authorList>
    </citation>
    <scope>NUCLEOTIDE SEQUENCE [LARGE SCALE GENOMIC DNA]</scope>
</reference>
<evidence type="ECO:0000313" key="3">
    <source>
        <dbReference type="Proteomes" id="UP000050761"/>
    </source>
</evidence>
<dbReference type="OrthoDB" id="5824787at2759"/>
<accession>A0A3P8EP70</accession>
<name>A0A183G8J5_HELPZ</name>
<proteinExistence type="predicted"/>
<keyword evidence="3" id="KW-1185">Reference proteome</keyword>
<dbReference type="Proteomes" id="UP000050761">
    <property type="component" value="Unassembled WGS sequence"/>
</dbReference>